<gene>
    <name evidence="1" type="ORF">C7B77_04960</name>
</gene>
<keyword evidence="2" id="KW-1185">Reference proteome</keyword>
<evidence type="ECO:0000313" key="1">
    <source>
        <dbReference type="EMBL" id="PSB58391.1"/>
    </source>
</evidence>
<evidence type="ECO:0000313" key="2">
    <source>
        <dbReference type="Proteomes" id="UP000238937"/>
    </source>
</evidence>
<protein>
    <submittedName>
        <fullName evidence="1">Uncharacterized protein</fullName>
    </submittedName>
</protein>
<dbReference type="OrthoDB" id="581481at2"/>
<organism evidence="1 2">
    <name type="scientific">Chamaesiphon polymorphus CCALA 037</name>
    <dbReference type="NCBI Taxonomy" id="2107692"/>
    <lineage>
        <taxon>Bacteria</taxon>
        <taxon>Bacillati</taxon>
        <taxon>Cyanobacteriota</taxon>
        <taxon>Cyanophyceae</taxon>
        <taxon>Gomontiellales</taxon>
        <taxon>Chamaesiphonaceae</taxon>
        <taxon>Chamaesiphon</taxon>
    </lineage>
</organism>
<comment type="caution">
    <text evidence="1">The sequence shown here is derived from an EMBL/GenBank/DDBJ whole genome shotgun (WGS) entry which is preliminary data.</text>
</comment>
<accession>A0A2T1GKU3</accession>
<dbReference type="AlphaFoldDB" id="A0A2T1GKU3"/>
<name>A0A2T1GKU3_9CYAN</name>
<proteinExistence type="predicted"/>
<reference evidence="1 2" key="1">
    <citation type="submission" date="2018-03" db="EMBL/GenBank/DDBJ databases">
        <title>The ancient ancestry and fast evolution of plastids.</title>
        <authorList>
            <person name="Moore K.R."/>
            <person name="Magnabosco C."/>
            <person name="Momper L."/>
            <person name="Gold D.A."/>
            <person name="Bosak T."/>
            <person name="Fournier G.P."/>
        </authorList>
    </citation>
    <scope>NUCLEOTIDE SEQUENCE [LARGE SCALE GENOMIC DNA]</scope>
    <source>
        <strain evidence="1 2">CCALA 037</strain>
    </source>
</reference>
<sequence length="287" mass="33724">MDGRFLPIFSVDWSGLLKKLSNLEGEYGILSPAHSDNTLLYRIRDLGKPFLIDSGVFANKNNPWYQDIYCEFKQDRWVREVRLASEVHLREKINQYLNRCDRFSPDYVFAPDIINEPILSLYLARLSWEEYWLKPRTYTLIGVVQVGNALNNWQEQTTPLLDSFPIHYYSPKSFLAPLISEYRNIGYKYIALGGLLKPDHKKRTGLKFSLSIQELDELLTWSRPDFVLAGLALTRLEVLRKHQVWADSTGWLWWDARYEPERFANWNALQEVANYRLNSPIEKNLIS</sequence>
<dbReference type="Proteomes" id="UP000238937">
    <property type="component" value="Unassembled WGS sequence"/>
</dbReference>
<dbReference type="EMBL" id="PVWO01000037">
    <property type="protein sequence ID" value="PSB58391.1"/>
    <property type="molecule type" value="Genomic_DNA"/>
</dbReference>
<dbReference type="RefSeq" id="WP_106300898.1">
    <property type="nucleotide sequence ID" value="NZ_PVWO01000037.1"/>
</dbReference>